<dbReference type="InterPro" id="IPR043428">
    <property type="entry name" value="LivM-like"/>
</dbReference>
<comment type="subcellular location">
    <subcellularLocation>
        <location evidence="1">Cell membrane</location>
        <topology evidence="1">Multi-pass membrane protein</topology>
    </subcellularLocation>
</comment>
<comment type="caution">
    <text evidence="7">The sequence shown here is derived from an EMBL/GenBank/DDBJ whole genome shotgun (WGS) entry which is preliminary data.</text>
</comment>
<feature type="transmembrane region" description="Helical" evidence="6">
    <location>
        <begin position="81"/>
        <end position="100"/>
    </location>
</feature>
<dbReference type="CDD" id="cd06581">
    <property type="entry name" value="TM_PBP1_LivM_like"/>
    <property type="match status" value="1"/>
</dbReference>
<evidence type="ECO:0000256" key="3">
    <source>
        <dbReference type="ARBA" id="ARBA00022692"/>
    </source>
</evidence>
<reference evidence="7 8" key="1">
    <citation type="submission" date="2014-03" db="EMBL/GenBank/DDBJ databases">
        <title>Bradyrhizobium valentinum sp. nov., isolated from effective nodules of Lupinus mariae-josephae, a lupine endemic of basic-lime soils in Eastern Spain.</title>
        <authorList>
            <person name="Duran D."/>
            <person name="Rey L."/>
            <person name="Navarro A."/>
            <person name="Busquets A."/>
            <person name="Imperial J."/>
            <person name="Ruiz-Argueso T."/>
        </authorList>
    </citation>
    <scope>NUCLEOTIDE SEQUENCE [LARGE SCALE GENOMIC DNA]</scope>
    <source>
        <strain evidence="7 8">LmjM3</strain>
    </source>
</reference>
<evidence type="ECO:0000256" key="2">
    <source>
        <dbReference type="ARBA" id="ARBA00022475"/>
    </source>
</evidence>
<protein>
    <recommendedName>
        <fullName evidence="9">ABC transporter permease</fullName>
    </recommendedName>
</protein>
<keyword evidence="8" id="KW-1185">Reference proteome</keyword>
<gene>
    <name evidence="7" type="ORF">CP49_36560</name>
</gene>
<keyword evidence="5 6" id="KW-0472">Membrane</keyword>
<proteinExistence type="predicted"/>
<keyword evidence="3 6" id="KW-0812">Transmembrane</keyword>
<dbReference type="GO" id="GO:0015658">
    <property type="term" value="F:branched-chain amino acid transmembrane transporter activity"/>
    <property type="evidence" value="ECO:0007669"/>
    <property type="project" value="InterPro"/>
</dbReference>
<feature type="transmembrane region" description="Helical" evidence="6">
    <location>
        <begin position="209"/>
        <end position="229"/>
    </location>
</feature>
<dbReference type="EMBL" id="LLXX01000238">
    <property type="protein sequence ID" value="KRQ89824.1"/>
    <property type="molecule type" value="Genomic_DNA"/>
</dbReference>
<feature type="transmembrane region" description="Helical" evidence="6">
    <location>
        <begin position="107"/>
        <end position="130"/>
    </location>
</feature>
<name>A0A0R3K2A4_9BRAD</name>
<feature type="transmembrane region" description="Helical" evidence="6">
    <location>
        <begin position="249"/>
        <end position="271"/>
    </location>
</feature>
<keyword evidence="2" id="KW-1003">Cell membrane</keyword>
<feature type="transmembrane region" description="Helical" evidence="6">
    <location>
        <begin position="28"/>
        <end position="47"/>
    </location>
</feature>
<evidence type="ECO:0000256" key="6">
    <source>
        <dbReference type="SAM" id="Phobius"/>
    </source>
</evidence>
<evidence type="ECO:0000256" key="4">
    <source>
        <dbReference type="ARBA" id="ARBA00022989"/>
    </source>
</evidence>
<dbReference type="PANTHER" id="PTHR30482">
    <property type="entry name" value="HIGH-AFFINITY BRANCHED-CHAIN AMINO ACID TRANSPORT SYSTEM PERMEASE"/>
    <property type="match status" value="1"/>
</dbReference>
<dbReference type="GO" id="GO:0005886">
    <property type="term" value="C:plasma membrane"/>
    <property type="evidence" value="ECO:0007669"/>
    <property type="project" value="UniProtKB-SubCell"/>
</dbReference>
<feature type="transmembrane region" description="Helical" evidence="6">
    <location>
        <begin position="54"/>
        <end position="75"/>
    </location>
</feature>
<evidence type="ECO:0008006" key="9">
    <source>
        <dbReference type="Google" id="ProtNLM"/>
    </source>
</evidence>
<evidence type="ECO:0000256" key="1">
    <source>
        <dbReference type="ARBA" id="ARBA00004651"/>
    </source>
</evidence>
<dbReference type="RefSeq" id="WP_057855761.1">
    <property type="nucleotide sequence ID" value="NZ_LLXX01000238.1"/>
</dbReference>
<keyword evidence="4 6" id="KW-1133">Transmembrane helix</keyword>
<dbReference type="Proteomes" id="UP000051913">
    <property type="component" value="Unassembled WGS sequence"/>
</dbReference>
<evidence type="ECO:0000313" key="8">
    <source>
        <dbReference type="Proteomes" id="UP000051913"/>
    </source>
</evidence>
<feature type="transmembrane region" description="Helical" evidence="6">
    <location>
        <begin position="283"/>
        <end position="306"/>
    </location>
</feature>
<sequence>MKYAAPTALLIALFAPLAVHSDSILAIAIYGFMAASLAVSFNLIFGFTGQLSLFHAASFGVSAYIVTILVTAFGWNFWLAVVPALAVVLILSLIVGTICFRFKLKEFYFAVVTMAFSEILRLVILNWNGITNGSLGITVVDRPSLWTPSGAVQISSGIAWYYLTLALLVIVYVVCQRILSSWIGRCLAAIRLNDQLGETLGIDVFKYKLLSFAVGSVLAGLVGAFYGFYSGFVEPHYLSISLGLDIIAMVLLGGVGSLIGPVIGAVILTALPHVIDLSAELRIGLYGSILIFVILVMPKGIVGLLGSRKNAA</sequence>
<organism evidence="7 8">
    <name type="scientific">Bradyrhizobium valentinum</name>
    <dbReference type="NCBI Taxonomy" id="1518501"/>
    <lineage>
        <taxon>Bacteria</taxon>
        <taxon>Pseudomonadati</taxon>
        <taxon>Pseudomonadota</taxon>
        <taxon>Alphaproteobacteria</taxon>
        <taxon>Hyphomicrobiales</taxon>
        <taxon>Nitrobacteraceae</taxon>
        <taxon>Bradyrhizobium</taxon>
    </lineage>
</organism>
<dbReference type="InterPro" id="IPR001851">
    <property type="entry name" value="ABC_transp_permease"/>
</dbReference>
<accession>A0A0R3K2A4</accession>
<evidence type="ECO:0000256" key="5">
    <source>
        <dbReference type="ARBA" id="ARBA00023136"/>
    </source>
</evidence>
<dbReference type="AlphaFoldDB" id="A0A0R3K2A4"/>
<evidence type="ECO:0000313" key="7">
    <source>
        <dbReference type="EMBL" id="KRQ89824.1"/>
    </source>
</evidence>
<dbReference type="PANTHER" id="PTHR30482:SF10">
    <property type="entry name" value="HIGH-AFFINITY BRANCHED-CHAIN AMINO ACID TRANSPORT PROTEIN BRAE"/>
    <property type="match status" value="1"/>
</dbReference>
<feature type="transmembrane region" description="Helical" evidence="6">
    <location>
        <begin position="150"/>
        <end position="175"/>
    </location>
</feature>
<dbReference type="Pfam" id="PF02653">
    <property type="entry name" value="BPD_transp_2"/>
    <property type="match status" value="1"/>
</dbReference>